<evidence type="ECO:0000256" key="1">
    <source>
        <dbReference type="SAM" id="Phobius"/>
    </source>
</evidence>
<dbReference type="RefSeq" id="WP_142828900.1">
    <property type="nucleotide sequence ID" value="NZ_CP117267.1"/>
</dbReference>
<evidence type="ECO:0000313" key="3">
    <source>
        <dbReference type="Proteomes" id="UP000318939"/>
    </source>
</evidence>
<sequence length="92" mass="10790">MNYLTAAGVGAGIGVIGFWLLANIVHTWKSRLRPTRQTPDIERRFRAVFSVMTEDRRQSLIRYYMEKHECDRQAAMRFAVDDRARDADRWAT</sequence>
<protein>
    <recommendedName>
        <fullName evidence="4">Transmembrane protein</fullName>
    </recommendedName>
</protein>
<gene>
    <name evidence="2" type="ORF">PR018_05310</name>
</gene>
<dbReference type="Proteomes" id="UP000318939">
    <property type="component" value="Chromosome"/>
</dbReference>
<accession>A0ABY8IK54</accession>
<keyword evidence="1" id="KW-0812">Transmembrane</keyword>
<reference evidence="2" key="2">
    <citation type="journal article" date="2023" name="MicrobiologyOpen">
        <title>Genomics of the tumorigenes clade of the family Rhizobiaceae and description of Rhizobium rhododendri sp. nov.</title>
        <authorList>
            <person name="Kuzmanovic N."/>
            <person name="diCenzo G.C."/>
            <person name="Bunk B."/>
            <person name="Sproeer C."/>
            <person name="Fruehling A."/>
            <person name="Neumann-Schaal M."/>
            <person name="Overmann J."/>
            <person name="Smalla K."/>
        </authorList>
    </citation>
    <scope>NUCLEOTIDE SEQUENCE</scope>
    <source>
        <strain evidence="2">Rho-6.2</strain>
    </source>
</reference>
<evidence type="ECO:0000313" key="2">
    <source>
        <dbReference type="EMBL" id="WFS23919.1"/>
    </source>
</evidence>
<name>A0ABY8IK54_9HYPH</name>
<reference evidence="2" key="1">
    <citation type="journal article" date="2019" name="Phytopathology">
        <title>A Novel Group of Rhizobium tumorigenes-Like Agrobacteria Associated with Crown Gall Disease of Rhododendron and Blueberry.</title>
        <authorList>
            <person name="Kuzmanovic N."/>
            <person name="Behrens P."/>
            <person name="Idczak E."/>
            <person name="Wagner S."/>
            <person name="Gotz M."/>
            <person name="Sproer C."/>
            <person name="Bunk B."/>
            <person name="Overmann J."/>
            <person name="Smalla K."/>
        </authorList>
    </citation>
    <scope>NUCLEOTIDE SEQUENCE</scope>
    <source>
        <strain evidence="2">Rho-6.2</strain>
    </source>
</reference>
<keyword evidence="3" id="KW-1185">Reference proteome</keyword>
<keyword evidence="1" id="KW-0472">Membrane</keyword>
<evidence type="ECO:0008006" key="4">
    <source>
        <dbReference type="Google" id="ProtNLM"/>
    </source>
</evidence>
<dbReference type="EMBL" id="CP117267">
    <property type="protein sequence ID" value="WFS23919.1"/>
    <property type="molecule type" value="Genomic_DNA"/>
</dbReference>
<organism evidence="2 3">
    <name type="scientific">Rhizobium rhododendri</name>
    <dbReference type="NCBI Taxonomy" id="2506430"/>
    <lineage>
        <taxon>Bacteria</taxon>
        <taxon>Pseudomonadati</taxon>
        <taxon>Pseudomonadota</taxon>
        <taxon>Alphaproteobacteria</taxon>
        <taxon>Hyphomicrobiales</taxon>
        <taxon>Rhizobiaceae</taxon>
        <taxon>Rhizobium/Agrobacterium group</taxon>
        <taxon>Rhizobium</taxon>
    </lineage>
</organism>
<feature type="transmembrane region" description="Helical" evidence="1">
    <location>
        <begin position="6"/>
        <end position="26"/>
    </location>
</feature>
<proteinExistence type="predicted"/>
<keyword evidence="1" id="KW-1133">Transmembrane helix</keyword>